<sequence>MPTAQHETLIDLFRNRPALAAELLRDAFGMPVPEHKSIDIASSDFNETTPVEYRADAVVVLADEKPAMAVVVEVQRGFDRSKPWSWPVYLASVRARMKCPAALLVVAPTKRVAKWCRKPIVMGHPDLILRPLVIGPDNIPIITDPGQAGKTPEMGVLSAMAHGNRINSTEILNAAFAGLSGVDQQQATLYADMICAALKGAAFRHWESLMMTEVKYQSSFFRRVAAEWRAKGLEEGLEKGLEKGLETGLTKGLEKGREEGRAQGEARAIVVFLEARGIAVPEETRERIMRCDDLNVLEEWARRATVVDRVEKLFE</sequence>
<dbReference type="PANTHER" id="PTHR34613">
    <property type="entry name" value="SLL0800 PROTEIN"/>
    <property type="match status" value="1"/>
</dbReference>
<dbReference type="Proteomes" id="UP000578449">
    <property type="component" value="Unassembled WGS sequence"/>
</dbReference>
<protein>
    <submittedName>
        <fullName evidence="1">Uncharacterized protein</fullName>
    </submittedName>
</protein>
<comment type="caution">
    <text evidence="1">The sequence shown here is derived from an EMBL/GenBank/DDBJ whole genome shotgun (WGS) entry which is preliminary data.</text>
</comment>
<proteinExistence type="predicted"/>
<keyword evidence="2" id="KW-1185">Reference proteome</keyword>
<dbReference type="PANTHER" id="PTHR34613:SF1">
    <property type="entry name" value="SLL6017 PROTEIN"/>
    <property type="match status" value="1"/>
</dbReference>
<dbReference type="AlphaFoldDB" id="A0A840PLZ1"/>
<name>A0A840PLZ1_9ACTN</name>
<dbReference type="EMBL" id="JACHGN010000034">
    <property type="protein sequence ID" value="MBB5139926.1"/>
    <property type="molecule type" value="Genomic_DNA"/>
</dbReference>
<reference evidence="1 2" key="1">
    <citation type="submission" date="2020-08" db="EMBL/GenBank/DDBJ databases">
        <title>Genomic Encyclopedia of Type Strains, Phase IV (KMG-IV): sequencing the most valuable type-strain genomes for metagenomic binning, comparative biology and taxonomic classification.</title>
        <authorList>
            <person name="Goeker M."/>
        </authorList>
    </citation>
    <scope>NUCLEOTIDE SEQUENCE [LARGE SCALE GENOMIC DNA]</scope>
    <source>
        <strain evidence="1 2">DSM 45615</strain>
    </source>
</reference>
<dbReference type="RefSeq" id="WP_185056734.1">
    <property type="nucleotide sequence ID" value="NZ_BAABIX010000052.1"/>
</dbReference>
<accession>A0A840PLZ1</accession>
<evidence type="ECO:0000313" key="2">
    <source>
        <dbReference type="Proteomes" id="UP000578449"/>
    </source>
</evidence>
<evidence type="ECO:0000313" key="1">
    <source>
        <dbReference type="EMBL" id="MBB5139926.1"/>
    </source>
</evidence>
<gene>
    <name evidence="1" type="ORF">HNP84_009690</name>
</gene>
<organism evidence="1 2">
    <name type="scientific">Thermocatellispora tengchongensis</name>
    <dbReference type="NCBI Taxonomy" id="1073253"/>
    <lineage>
        <taxon>Bacteria</taxon>
        <taxon>Bacillati</taxon>
        <taxon>Actinomycetota</taxon>
        <taxon>Actinomycetes</taxon>
        <taxon>Streptosporangiales</taxon>
        <taxon>Streptosporangiaceae</taxon>
        <taxon>Thermocatellispora</taxon>
    </lineage>
</organism>